<dbReference type="SUPFAM" id="SSF47576">
    <property type="entry name" value="Calponin-homology domain, CH-domain"/>
    <property type="match status" value="1"/>
</dbReference>
<dbReference type="InterPro" id="IPR036872">
    <property type="entry name" value="CH_dom_sf"/>
</dbReference>
<evidence type="ECO:0000256" key="2">
    <source>
        <dbReference type="ARBA" id="ARBA00022692"/>
    </source>
</evidence>
<dbReference type="AlphaFoldDB" id="A0A8S3CBZ6"/>
<accession>A0A8S3CBZ6</accession>
<name>A0A8S3CBZ6_9BILA</name>
<evidence type="ECO:0000313" key="8">
    <source>
        <dbReference type="EMBL" id="CAF4904634.1"/>
    </source>
</evidence>
<keyword evidence="3" id="KW-0677">Repeat</keyword>
<sequence length="204" mass="24113">MFDGDSKDHRVKAKDALLEWVRKKTRGKIDGWDVKDFTSSWRDGFAFNALIYSIRPDLIDLHRISRMEVRERLENAFYVAEQHLGIPRLIDAEDVDVTKPDEKSIMTYIAQFSRRFPDLPFGSINKEHGELLRWLTDTRQRLTHAIEAPIADIQAEYKEYAKQAKEFVEKQKQWKAFERKESKSPHFPGEKLKELKDQFDDITQ</sequence>
<dbReference type="Proteomes" id="UP000676336">
    <property type="component" value="Unassembled WGS sequence"/>
</dbReference>
<keyword evidence="4" id="KW-1133">Transmembrane helix</keyword>
<dbReference type="GO" id="GO:0005737">
    <property type="term" value="C:cytoplasm"/>
    <property type="evidence" value="ECO:0007669"/>
    <property type="project" value="TreeGrafter"/>
</dbReference>
<keyword evidence="5" id="KW-0472">Membrane</keyword>
<dbReference type="GO" id="GO:0005640">
    <property type="term" value="C:nuclear outer membrane"/>
    <property type="evidence" value="ECO:0007669"/>
    <property type="project" value="TreeGrafter"/>
</dbReference>
<feature type="non-terminal residue" evidence="8">
    <location>
        <position position="1"/>
    </location>
</feature>
<protein>
    <recommendedName>
        <fullName evidence="7">Calponin-homology (CH) domain-containing protein</fullName>
    </recommendedName>
</protein>
<comment type="caution">
    <text evidence="8">The sequence shown here is derived from an EMBL/GenBank/DDBJ whole genome shotgun (WGS) entry which is preliminary data.</text>
</comment>
<dbReference type="GO" id="GO:0007097">
    <property type="term" value="P:nuclear migration"/>
    <property type="evidence" value="ECO:0007669"/>
    <property type="project" value="TreeGrafter"/>
</dbReference>
<proteinExistence type="predicted"/>
<dbReference type="PANTHER" id="PTHR47535">
    <property type="entry name" value="MUSCLE-SPECIFIC PROTEIN 300 KDA, ISOFORM G"/>
    <property type="match status" value="1"/>
</dbReference>
<dbReference type="Pfam" id="PF00307">
    <property type="entry name" value="CH"/>
    <property type="match status" value="1"/>
</dbReference>
<feature type="region of interest" description="Disordered" evidence="6">
    <location>
        <begin position="178"/>
        <end position="204"/>
    </location>
</feature>
<evidence type="ECO:0000256" key="4">
    <source>
        <dbReference type="ARBA" id="ARBA00022989"/>
    </source>
</evidence>
<dbReference type="Gene3D" id="1.10.418.10">
    <property type="entry name" value="Calponin-like domain"/>
    <property type="match status" value="1"/>
</dbReference>
<evidence type="ECO:0000256" key="3">
    <source>
        <dbReference type="ARBA" id="ARBA00022737"/>
    </source>
</evidence>
<evidence type="ECO:0000256" key="1">
    <source>
        <dbReference type="ARBA" id="ARBA00004370"/>
    </source>
</evidence>
<dbReference type="PANTHER" id="PTHR47535:SF1">
    <property type="entry name" value="NESPRIN-1"/>
    <property type="match status" value="1"/>
</dbReference>
<comment type="subcellular location">
    <subcellularLocation>
        <location evidence="1">Membrane</location>
    </subcellularLocation>
</comment>
<evidence type="ECO:0000256" key="5">
    <source>
        <dbReference type="ARBA" id="ARBA00023136"/>
    </source>
</evidence>
<dbReference type="GO" id="GO:0034993">
    <property type="term" value="C:meiotic nuclear membrane microtubule tethering complex"/>
    <property type="evidence" value="ECO:0007669"/>
    <property type="project" value="TreeGrafter"/>
</dbReference>
<dbReference type="FunFam" id="1.10.418.10:FF:000033">
    <property type="entry name" value="nesprin-1 isoform X1"/>
    <property type="match status" value="1"/>
</dbReference>
<gene>
    <name evidence="8" type="ORF">SMN809_LOCUS51916</name>
</gene>
<evidence type="ECO:0000313" key="9">
    <source>
        <dbReference type="Proteomes" id="UP000676336"/>
    </source>
</evidence>
<dbReference type="InterPro" id="IPR052403">
    <property type="entry name" value="LINC-complex_assoc"/>
</dbReference>
<organism evidence="8 9">
    <name type="scientific">Rotaria magnacalcarata</name>
    <dbReference type="NCBI Taxonomy" id="392030"/>
    <lineage>
        <taxon>Eukaryota</taxon>
        <taxon>Metazoa</taxon>
        <taxon>Spiralia</taxon>
        <taxon>Gnathifera</taxon>
        <taxon>Rotifera</taxon>
        <taxon>Eurotatoria</taxon>
        <taxon>Bdelloidea</taxon>
        <taxon>Philodinida</taxon>
        <taxon>Philodinidae</taxon>
        <taxon>Rotaria</taxon>
    </lineage>
</organism>
<evidence type="ECO:0000256" key="6">
    <source>
        <dbReference type="SAM" id="MobiDB-lite"/>
    </source>
</evidence>
<dbReference type="PROSITE" id="PS50021">
    <property type="entry name" value="CH"/>
    <property type="match status" value="1"/>
</dbReference>
<feature type="domain" description="Calponin-homology (CH)" evidence="7">
    <location>
        <begin position="11"/>
        <end position="117"/>
    </location>
</feature>
<keyword evidence="2" id="KW-0812">Transmembrane</keyword>
<dbReference type="InterPro" id="IPR001715">
    <property type="entry name" value="CH_dom"/>
</dbReference>
<reference evidence="8" key="1">
    <citation type="submission" date="2021-02" db="EMBL/GenBank/DDBJ databases">
        <authorList>
            <person name="Nowell W R."/>
        </authorList>
    </citation>
    <scope>NUCLEOTIDE SEQUENCE</scope>
</reference>
<dbReference type="GO" id="GO:0051015">
    <property type="term" value="F:actin filament binding"/>
    <property type="evidence" value="ECO:0007669"/>
    <property type="project" value="TreeGrafter"/>
</dbReference>
<dbReference type="EMBL" id="CAJOBI010175165">
    <property type="protein sequence ID" value="CAF4904634.1"/>
    <property type="molecule type" value="Genomic_DNA"/>
</dbReference>
<dbReference type="SMART" id="SM00033">
    <property type="entry name" value="CH"/>
    <property type="match status" value="1"/>
</dbReference>
<evidence type="ECO:0000259" key="7">
    <source>
        <dbReference type="PROSITE" id="PS50021"/>
    </source>
</evidence>